<dbReference type="Gene3D" id="1.10.510.10">
    <property type="entry name" value="Transferase(Phosphotransferase) domain 1"/>
    <property type="match status" value="1"/>
</dbReference>
<dbReference type="GO" id="GO:0005524">
    <property type="term" value="F:ATP binding"/>
    <property type="evidence" value="ECO:0007669"/>
    <property type="project" value="InterPro"/>
</dbReference>
<feature type="region of interest" description="Disordered" evidence="1">
    <location>
        <begin position="316"/>
        <end position="399"/>
    </location>
</feature>
<organism evidence="3 4">
    <name type="scientific">Streptomyces acidicola</name>
    <dbReference type="NCBI Taxonomy" id="2596892"/>
    <lineage>
        <taxon>Bacteria</taxon>
        <taxon>Bacillati</taxon>
        <taxon>Actinomycetota</taxon>
        <taxon>Actinomycetes</taxon>
        <taxon>Kitasatosporales</taxon>
        <taxon>Streptomycetaceae</taxon>
        <taxon>Streptomyces</taxon>
    </lineage>
</organism>
<proteinExistence type="predicted"/>
<dbReference type="InterPro" id="IPR011009">
    <property type="entry name" value="Kinase-like_dom_sf"/>
</dbReference>
<feature type="compositionally biased region" description="Basic and acidic residues" evidence="1">
    <location>
        <begin position="389"/>
        <end position="399"/>
    </location>
</feature>
<keyword evidence="4" id="KW-1185">Reference proteome</keyword>
<dbReference type="GO" id="GO:0004672">
    <property type="term" value="F:protein kinase activity"/>
    <property type="evidence" value="ECO:0007669"/>
    <property type="project" value="InterPro"/>
</dbReference>
<evidence type="ECO:0000313" key="4">
    <source>
        <dbReference type="Proteomes" id="UP000373149"/>
    </source>
</evidence>
<dbReference type="EMBL" id="VMNX01000094">
    <property type="protein sequence ID" value="MPY51401.1"/>
    <property type="molecule type" value="Genomic_DNA"/>
</dbReference>
<name>A0A5N8WVF9_9ACTN</name>
<evidence type="ECO:0000259" key="2">
    <source>
        <dbReference type="PROSITE" id="PS50011"/>
    </source>
</evidence>
<dbReference type="AlphaFoldDB" id="A0A5N8WVF9"/>
<feature type="compositionally biased region" description="Gly residues" evidence="1">
    <location>
        <begin position="333"/>
        <end position="344"/>
    </location>
</feature>
<feature type="region of interest" description="Disordered" evidence="1">
    <location>
        <begin position="1"/>
        <end position="21"/>
    </location>
</feature>
<evidence type="ECO:0000256" key="1">
    <source>
        <dbReference type="SAM" id="MobiDB-lite"/>
    </source>
</evidence>
<evidence type="ECO:0000313" key="3">
    <source>
        <dbReference type="EMBL" id="MPY51401.1"/>
    </source>
</evidence>
<gene>
    <name evidence="3" type="ORF">FPZ41_23710</name>
</gene>
<accession>A0A5N8WVF9</accession>
<sequence>MERGEHAGPGRTAQGSSVRHDATRELSFVSPQGDLHRVRARFGPDRPRLVRPPAMARPVRFEDGWQGFQVRLPEEAAADRAAYSLLEAEITTALALHRAYAGTRFGGLFPTPVGHDMNTPSPFLLYAVPRGRPLSGLTEGVSLAGQRVVERDLVLAVRLMEVVGLVHRGIVPGAVRWDEHGVQVWDLGSVTRAGRARIPYGIPPFASPEQRAGVGATDSRDALWSVAQVMHQLVTGRPGSPDGPPPDLAAHRSIADTLSPVFARRAEDRPTPDALLRTLVPEAAAEVAGVLLPDPLEQFRREFDDTRRRKHTALARLPQPHGSLASFPEEDGPGGPGGGRGFGAGQDVPPYPTAPPMDATGYEYEPRPDRGRLRTWISGGRTSGNTGSDRGRPEGGSRR</sequence>
<reference evidence="3 4" key="1">
    <citation type="submission" date="2019-09" db="EMBL/GenBank/DDBJ databases">
        <authorList>
            <person name="Duangmal K."/>
            <person name="Teo W.F.A."/>
            <person name="Lipun K."/>
        </authorList>
    </citation>
    <scope>NUCLEOTIDE SEQUENCE [LARGE SCALE GENOMIC DNA]</scope>
    <source>
        <strain evidence="3 4">K1PN6</strain>
    </source>
</reference>
<dbReference type="InterPro" id="IPR000719">
    <property type="entry name" value="Prot_kinase_dom"/>
</dbReference>
<dbReference type="Proteomes" id="UP000373149">
    <property type="component" value="Unassembled WGS sequence"/>
</dbReference>
<dbReference type="SUPFAM" id="SSF56112">
    <property type="entry name" value="Protein kinase-like (PK-like)"/>
    <property type="match status" value="1"/>
</dbReference>
<protein>
    <recommendedName>
        <fullName evidence="2">Protein kinase domain-containing protein</fullName>
    </recommendedName>
</protein>
<dbReference type="PROSITE" id="PS50011">
    <property type="entry name" value="PROTEIN_KINASE_DOM"/>
    <property type="match status" value="1"/>
</dbReference>
<comment type="caution">
    <text evidence="3">The sequence shown here is derived from an EMBL/GenBank/DDBJ whole genome shotgun (WGS) entry which is preliminary data.</text>
</comment>
<feature type="domain" description="Protein kinase" evidence="2">
    <location>
        <begin position="1"/>
        <end position="314"/>
    </location>
</feature>